<reference evidence="1" key="1">
    <citation type="submission" date="2024-06" db="EMBL/GenBank/DDBJ databases">
        <authorList>
            <person name="Liu X."/>
            <person name="Lenzi L."/>
            <person name="Haldenby T S."/>
            <person name="Uol C."/>
        </authorList>
    </citation>
    <scope>NUCLEOTIDE SEQUENCE</scope>
</reference>
<gene>
    <name evidence="1" type="ORF">CDAUBV1_LOCUS9495</name>
</gene>
<organism evidence="1 2">
    <name type="scientific">Calicophoron daubneyi</name>
    <name type="common">Rumen fluke</name>
    <name type="synonym">Paramphistomum daubneyi</name>
    <dbReference type="NCBI Taxonomy" id="300641"/>
    <lineage>
        <taxon>Eukaryota</taxon>
        <taxon>Metazoa</taxon>
        <taxon>Spiralia</taxon>
        <taxon>Lophotrochozoa</taxon>
        <taxon>Platyhelminthes</taxon>
        <taxon>Trematoda</taxon>
        <taxon>Digenea</taxon>
        <taxon>Plagiorchiida</taxon>
        <taxon>Pronocephalata</taxon>
        <taxon>Paramphistomoidea</taxon>
        <taxon>Paramphistomidae</taxon>
        <taxon>Calicophoron</taxon>
    </lineage>
</organism>
<evidence type="ECO:0000313" key="2">
    <source>
        <dbReference type="Proteomes" id="UP001497525"/>
    </source>
</evidence>
<name>A0AAV2TF71_CALDB</name>
<comment type="caution">
    <text evidence="1">The sequence shown here is derived from an EMBL/GenBank/DDBJ whole genome shotgun (WGS) entry which is preliminary data.</text>
</comment>
<dbReference type="EMBL" id="CAXLJL010000256">
    <property type="protein sequence ID" value="CAL5135340.1"/>
    <property type="molecule type" value="Genomic_DNA"/>
</dbReference>
<proteinExistence type="predicted"/>
<dbReference type="Proteomes" id="UP001497525">
    <property type="component" value="Unassembled WGS sequence"/>
</dbReference>
<accession>A0AAV2TF71</accession>
<dbReference type="AlphaFoldDB" id="A0AAV2TF71"/>
<evidence type="ECO:0000313" key="1">
    <source>
        <dbReference type="EMBL" id="CAL5135340.1"/>
    </source>
</evidence>
<sequence length="104" mass="11210">MAKELGVLPINLVGPSPTLMRSCPSVEWNIASSLGPERSQVTAGNVKARSVTSKNMCRVDRYWKELTDEKEKQLDRTVIISNYSGATGQGITGTQIKSGAKSPS</sequence>
<protein>
    <submittedName>
        <fullName evidence="1">Uncharacterized protein</fullName>
    </submittedName>
</protein>